<comment type="caution">
    <text evidence="1">The sequence shown here is derived from an EMBL/GenBank/DDBJ whole genome shotgun (WGS) entry which is preliminary data.</text>
</comment>
<gene>
    <name evidence="1" type="ORF">MKK02DRAFT_40028</name>
</gene>
<dbReference type="GeneID" id="77730110"/>
<evidence type="ECO:0000313" key="1">
    <source>
        <dbReference type="EMBL" id="KAI9639705.1"/>
    </source>
</evidence>
<dbReference type="RefSeq" id="XP_052949482.1">
    <property type="nucleotide sequence ID" value="XM_053090905.1"/>
</dbReference>
<sequence length="379" mass="42579">MPAQSGEKAIPRGAVDRLPAELVEKIASLSGDEKTVWRMMGTSRGWRGPAEMALRPYLAEKMVTVNPSLTETRGWETMYDSVAILQRHCPNIHDLTVNFIGFHYSAVPKHIQQERLRDALRSINRFSALTDLALYGDFVWDILSALQSLQDFLPYRQALHGVARLVLQAPQDQRADYPLPDFKDPKPSFPALEEVSWVIHADYRPVWTITDEDDSSSHSDVAPRPPRLNGDANLRALFAQYPTLQRIRCVTDLPDDPLAPGHARDGVRRVVRRPRISDGDIWRSARLGISRRVPSHPGEPAGGTSGGILRLVNALVSVADILREKGERRDMILESLESTEGMSEMEMFGGYSGDVFDDLRRKIAEEDEEEDGVTYPDDE</sequence>
<proteinExistence type="predicted"/>
<evidence type="ECO:0000313" key="2">
    <source>
        <dbReference type="Proteomes" id="UP001164286"/>
    </source>
</evidence>
<reference evidence="1" key="1">
    <citation type="journal article" date="2022" name="G3 (Bethesda)">
        <title>High quality genome of the basidiomycete yeast Dioszegia hungarica PDD-24b-2 isolated from cloud water.</title>
        <authorList>
            <person name="Jarrige D."/>
            <person name="Haridas S."/>
            <person name="Bleykasten-Grosshans C."/>
            <person name="Joly M."/>
            <person name="Nadalig T."/>
            <person name="Sancelme M."/>
            <person name="Vuilleumier S."/>
            <person name="Grigoriev I.V."/>
            <person name="Amato P."/>
            <person name="Bringel F."/>
        </authorList>
    </citation>
    <scope>NUCLEOTIDE SEQUENCE</scope>
    <source>
        <strain evidence="1">PDD-24b-2</strain>
    </source>
</reference>
<organism evidence="1 2">
    <name type="scientific">Dioszegia hungarica</name>
    <dbReference type="NCBI Taxonomy" id="4972"/>
    <lineage>
        <taxon>Eukaryota</taxon>
        <taxon>Fungi</taxon>
        <taxon>Dikarya</taxon>
        <taxon>Basidiomycota</taxon>
        <taxon>Agaricomycotina</taxon>
        <taxon>Tremellomycetes</taxon>
        <taxon>Tremellales</taxon>
        <taxon>Bulleribasidiaceae</taxon>
        <taxon>Dioszegia</taxon>
    </lineage>
</organism>
<accession>A0AA38LXN5</accession>
<protein>
    <submittedName>
        <fullName evidence="1">Uncharacterized protein</fullName>
    </submittedName>
</protein>
<keyword evidence="2" id="KW-1185">Reference proteome</keyword>
<dbReference type="AlphaFoldDB" id="A0AA38LXN5"/>
<name>A0AA38LXN5_9TREE</name>
<dbReference type="EMBL" id="JAKWFO010000001">
    <property type="protein sequence ID" value="KAI9639705.1"/>
    <property type="molecule type" value="Genomic_DNA"/>
</dbReference>
<dbReference type="Proteomes" id="UP001164286">
    <property type="component" value="Unassembled WGS sequence"/>
</dbReference>